<dbReference type="InterPro" id="IPR029442">
    <property type="entry name" value="GyrI-like"/>
</dbReference>
<dbReference type="SUPFAM" id="SSF46689">
    <property type="entry name" value="Homeodomain-like"/>
    <property type="match status" value="2"/>
</dbReference>
<evidence type="ECO:0000313" key="8">
    <source>
        <dbReference type="Proteomes" id="UP000183090"/>
    </source>
</evidence>
<dbReference type="GO" id="GO:0003700">
    <property type="term" value="F:DNA-binding transcription factor activity"/>
    <property type="evidence" value="ECO:0007669"/>
    <property type="project" value="InterPro"/>
</dbReference>
<dbReference type="Pfam" id="PF06445">
    <property type="entry name" value="GyrI-like"/>
    <property type="match status" value="1"/>
</dbReference>
<dbReference type="EMBL" id="CP011366">
    <property type="protein sequence ID" value="AKG74592.1"/>
    <property type="molecule type" value="Genomic_DNA"/>
</dbReference>
<feature type="domain" description="HTH araC/xylS-type" evidence="4">
    <location>
        <begin position="6"/>
        <end position="103"/>
    </location>
</feature>
<dbReference type="InterPro" id="IPR050959">
    <property type="entry name" value="MarA-like"/>
</dbReference>
<dbReference type="PANTHER" id="PTHR47504">
    <property type="entry name" value="RIGHT ORIGIN-BINDING PROTEIN"/>
    <property type="match status" value="1"/>
</dbReference>
<evidence type="ECO:0000256" key="3">
    <source>
        <dbReference type="ARBA" id="ARBA00023163"/>
    </source>
</evidence>
<dbReference type="InterPro" id="IPR010499">
    <property type="entry name" value="AraC_E-bd"/>
</dbReference>
<reference evidence="6 8" key="3">
    <citation type="submission" date="2016-10" db="EMBL/GenBank/DDBJ databases">
        <authorList>
            <person name="Varghese N."/>
            <person name="Submissions S."/>
        </authorList>
    </citation>
    <scope>NUCLEOTIDE SEQUENCE [LARGE SCALE GENOMIC DNA]</scope>
    <source>
        <strain evidence="6 8">CGMCC 1.6501</strain>
    </source>
</reference>
<dbReference type="InterPro" id="IPR011256">
    <property type="entry name" value="Reg_factor_effector_dom_sf"/>
</dbReference>
<reference evidence="7" key="2">
    <citation type="submission" date="2015-04" db="EMBL/GenBank/DDBJ databases">
        <title>Complete genome sequence of Salinicoccus halodurans strain H3B36, isolated from the Qaidam basin of China.</title>
        <authorList>
            <person name="Ma Y."/>
            <person name="Jiang K."/>
            <person name="Xue Y."/>
        </authorList>
    </citation>
    <scope>NUCLEOTIDE SEQUENCE [LARGE SCALE GENOMIC DNA]</scope>
    <source>
        <strain evidence="7">H3B36</strain>
    </source>
</reference>
<dbReference type="InterPro" id="IPR018060">
    <property type="entry name" value="HTH_AraC"/>
</dbReference>
<evidence type="ECO:0000313" key="7">
    <source>
        <dbReference type="Proteomes" id="UP000034029"/>
    </source>
</evidence>
<proteinExistence type="predicted"/>
<gene>
    <name evidence="5" type="ORF">AAT16_10555</name>
    <name evidence="6" type="ORF">SAMN05216235_2345</name>
</gene>
<dbReference type="OrthoDB" id="9801123at2"/>
<keyword evidence="7" id="KW-1185">Reference proteome</keyword>
<reference evidence="5 7" key="1">
    <citation type="journal article" date="2015" name="Int. J. Syst. Evol. Microbiol.">
        <title>Complete genome sequence of Salinicoccus halodurans H3B36, isolated from the Qaidam Basin in China.</title>
        <authorList>
            <person name="Jiang K."/>
            <person name="Xue Y."/>
            <person name="Ma Y."/>
        </authorList>
    </citation>
    <scope>NUCLEOTIDE SEQUENCE [LARGE SCALE GENOMIC DNA]</scope>
    <source>
        <strain evidence="5 7">H3B36</strain>
    </source>
</reference>
<evidence type="ECO:0000256" key="2">
    <source>
        <dbReference type="ARBA" id="ARBA00023125"/>
    </source>
</evidence>
<dbReference type="PANTHER" id="PTHR47504:SF5">
    <property type="entry name" value="RIGHT ORIGIN-BINDING PROTEIN"/>
    <property type="match status" value="1"/>
</dbReference>
<sequence length="290" mass="33136">MLKTLNDVIDFIEDNLTNDIRIEDVAQYIGESDYHFRKIFQYISGMPLSEYIKKRKLARANHDLVDGQSVTDTAFKYGYQSVDGFTRAFKSWSGYLPSEAHKDKIIISFPKLSFYIDVNGGENMEVHIRELPAFTIAGVKKRVPMQFEGVNQAIVELAESITDEQKAEMHRLKSMKPKQVINASYEADEKFLKEEGDLTHAIGVLTTETDISPILDTVDVGAHTWAVFPNEGPFPSTLQNTMARTYSEWLPSSDYEVVDAPSFSFTNMDDEKENYAYSEIWIPVKERQRS</sequence>
<keyword evidence="3" id="KW-0804">Transcription</keyword>
<dbReference type="PROSITE" id="PS01124">
    <property type="entry name" value="HTH_ARAC_FAMILY_2"/>
    <property type="match status" value="1"/>
</dbReference>
<keyword evidence="2" id="KW-0238">DNA-binding</keyword>
<dbReference type="Gene3D" id="1.10.10.60">
    <property type="entry name" value="Homeodomain-like"/>
    <property type="match status" value="2"/>
</dbReference>
<organism evidence="6 8">
    <name type="scientific">Salinicoccus halodurans</name>
    <dbReference type="NCBI Taxonomy" id="407035"/>
    <lineage>
        <taxon>Bacteria</taxon>
        <taxon>Bacillati</taxon>
        <taxon>Bacillota</taxon>
        <taxon>Bacilli</taxon>
        <taxon>Bacillales</taxon>
        <taxon>Staphylococcaceae</taxon>
        <taxon>Salinicoccus</taxon>
    </lineage>
</organism>
<evidence type="ECO:0000313" key="5">
    <source>
        <dbReference type="EMBL" id="AKG74592.1"/>
    </source>
</evidence>
<dbReference type="Proteomes" id="UP000034029">
    <property type="component" value="Chromosome"/>
</dbReference>
<dbReference type="AlphaFoldDB" id="A0A0F7HN81"/>
<name>A0A0F7HN81_9STAP</name>
<dbReference type="GO" id="GO:0043565">
    <property type="term" value="F:sequence-specific DNA binding"/>
    <property type="evidence" value="ECO:0007669"/>
    <property type="project" value="InterPro"/>
</dbReference>
<evidence type="ECO:0000256" key="1">
    <source>
        <dbReference type="ARBA" id="ARBA00023015"/>
    </source>
</evidence>
<evidence type="ECO:0000313" key="6">
    <source>
        <dbReference type="EMBL" id="SFK89451.1"/>
    </source>
</evidence>
<protein>
    <submittedName>
        <fullName evidence="5">AraC family transcriptional regulator</fullName>
    </submittedName>
    <submittedName>
        <fullName evidence="6">Transcriptional regulator, AraC family</fullName>
    </submittedName>
</protein>
<dbReference type="SMART" id="SM00871">
    <property type="entry name" value="AraC_E_bind"/>
    <property type="match status" value="1"/>
</dbReference>
<evidence type="ECO:0000259" key="4">
    <source>
        <dbReference type="PROSITE" id="PS01124"/>
    </source>
</evidence>
<dbReference type="SUPFAM" id="SSF55136">
    <property type="entry name" value="Probable bacterial effector-binding domain"/>
    <property type="match status" value="1"/>
</dbReference>
<keyword evidence="1" id="KW-0805">Transcription regulation</keyword>
<dbReference type="SMART" id="SM00342">
    <property type="entry name" value="HTH_ARAC"/>
    <property type="match status" value="1"/>
</dbReference>
<dbReference type="EMBL" id="FOTB01000005">
    <property type="protein sequence ID" value="SFK89451.1"/>
    <property type="molecule type" value="Genomic_DNA"/>
</dbReference>
<dbReference type="RefSeq" id="WP_046790774.1">
    <property type="nucleotide sequence ID" value="NZ_CP011366.1"/>
</dbReference>
<dbReference type="KEGG" id="shv:AAT16_10555"/>
<dbReference type="Pfam" id="PF12833">
    <property type="entry name" value="HTH_18"/>
    <property type="match status" value="1"/>
</dbReference>
<dbReference type="Proteomes" id="UP000183090">
    <property type="component" value="Unassembled WGS sequence"/>
</dbReference>
<dbReference type="InterPro" id="IPR009057">
    <property type="entry name" value="Homeodomain-like_sf"/>
</dbReference>
<accession>A0A0F7HN81</accession>
<dbReference type="Gene3D" id="3.20.80.10">
    <property type="entry name" value="Regulatory factor, effector binding domain"/>
    <property type="match status" value="1"/>
</dbReference>